<dbReference type="AlphaFoldDB" id="A0A6H5I3N8"/>
<organism evidence="1 2">
    <name type="scientific">Trichogramma brassicae</name>
    <dbReference type="NCBI Taxonomy" id="86971"/>
    <lineage>
        <taxon>Eukaryota</taxon>
        <taxon>Metazoa</taxon>
        <taxon>Ecdysozoa</taxon>
        <taxon>Arthropoda</taxon>
        <taxon>Hexapoda</taxon>
        <taxon>Insecta</taxon>
        <taxon>Pterygota</taxon>
        <taxon>Neoptera</taxon>
        <taxon>Endopterygota</taxon>
        <taxon>Hymenoptera</taxon>
        <taxon>Apocrita</taxon>
        <taxon>Proctotrupomorpha</taxon>
        <taxon>Chalcidoidea</taxon>
        <taxon>Trichogrammatidae</taxon>
        <taxon>Trichogramma</taxon>
    </lineage>
</organism>
<evidence type="ECO:0000313" key="1">
    <source>
        <dbReference type="EMBL" id="CAB0031001.1"/>
    </source>
</evidence>
<dbReference type="EMBL" id="CADCXV010000602">
    <property type="protein sequence ID" value="CAB0031001.1"/>
    <property type="molecule type" value="Genomic_DNA"/>
</dbReference>
<proteinExistence type="predicted"/>
<gene>
    <name evidence="1" type="ORF">TBRA_LOCUS2984</name>
</gene>
<name>A0A6H5I3N8_9HYME</name>
<dbReference type="Proteomes" id="UP000479190">
    <property type="component" value="Unassembled WGS sequence"/>
</dbReference>
<accession>A0A6H5I3N8</accession>
<protein>
    <submittedName>
        <fullName evidence="1">Uncharacterized protein</fullName>
    </submittedName>
</protein>
<sequence length="85" mass="9463">MIVAAAHRPAALTQTQWIIVNLSSFLSEAPSLTLQLLRKIRRSNKDFGVVVLSDACATCEPIDAAPRLTRHQCLYLLNQFSNPKE</sequence>
<reference evidence="1 2" key="1">
    <citation type="submission" date="2020-02" db="EMBL/GenBank/DDBJ databases">
        <authorList>
            <person name="Ferguson B K."/>
        </authorList>
    </citation>
    <scope>NUCLEOTIDE SEQUENCE [LARGE SCALE GENOMIC DNA]</scope>
</reference>
<evidence type="ECO:0000313" key="2">
    <source>
        <dbReference type="Proteomes" id="UP000479190"/>
    </source>
</evidence>
<keyword evidence="2" id="KW-1185">Reference proteome</keyword>